<gene>
    <name evidence="1" type="primary">RIM8_2</name>
    <name evidence="1" type="ORF">Plec18167_006007</name>
</gene>
<keyword evidence="2" id="KW-1185">Reference proteome</keyword>
<proteinExistence type="predicted"/>
<accession>A0ABR3XDP7</accession>
<evidence type="ECO:0000313" key="2">
    <source>
        <dbReference type="Proteomes" id="UP001583193"/>
    </source>
</evidence>
<name>A0ABR3XDP7_9EURO</name>
<organism evidence="1 2">
    <name type="scientific">Paecilomyces lecythidis</name>
    <dbReference type="NCBI Taxonomy" id="3004212"/>
    <lineage>
        <taxon>Eukaryota</taxon>
        <taxon>Fungi</taxon>
        <taxon>Dikarya</taxon>
        <taxon>Ascomycota</taxon>
        <taxon>Pezizomycotina</taxon>
        <taxon>Eurotiomycetes</taxon>
        <taxon>Eurotiomycetidae</taxon>
        <taxon>Eurotiales</taxon>
        <taxon>Thermoascaceae</taxon>
        <taxon>Paecilomyces</taxon>
    </lineage>
</organism>
<reference evidence="1 2" key="1">
    <citation type="journal article" date="2024" name="IMA Fungus">
        <title>IMA Genome - F19 : A genome assembly and annotation guide to empower mycologists, including annotated draft genome sequences of Ceratocystis pirilliformis, Diaporthe australafricana, Fusarium ophioides, Paecilomyces lecythidis, and Sporothrix stenoceras.</title>
        <authorList>
            <person name="Aylward J."/>
            <person name="Wilson A.M."/>
            <person name="Visagie C.M."/>
            <person name="Spraker J."/>
            <person name="Barnes I."/>
            <person name="Buitendag C."/>
            <person name="Ceriani C."/>
            <person name="Del Mar Angel L."/>
            <person name="du Plessis D."/>
            <person name="Fuchs T."/>
            <person name="Gasser K."/>
            <person name="Kramer D."/>
            <person name="Li W."/>
            <person name="Munsamy K."/>
            <person name="Piso A."/>
            <person name="Price J.L."/>
            <person name="Sonnekus B."/>
            <person name="Thomas C."/>
            <person name="van der Nest A."/>
            <person name="van Dijk A."/>
            <person name="van Heerden A."/>
            <person name="van Vuuren N."/>
            <person name="Yilmaz N."/>
            <person name="Duong T.A."/>
            <person name="van der Merwe N.A."/>
            <person name="Wingfield M.J."/>
            <person name="Wingfield B.D."/>
        </authorList>
    </citation>
    <scope>NUCLEOTIDE SEQUENCE [LARGE SCALE GENOMIC DNA]</scope>
    <source>
        <strain evidence="1 2">CMW 18167</strain>
    </source>
</reference>
<evidence type="ECO:0000313" key="1">
    <source>
        <dbReference type="EMBL" id="KAL1874073.1"/>
    </source>
</evidence>
<sequence>MAVSESKEHRTCRHALRDLEARIRGTQKVHFTDRELRRAKIHVEKVSFEEDPPTFSPRYFVPYPAHLLPDPDVFSDENVFPDEPDDYAIEFPEYDRESMPLELRSKIECARQIGFYLSRYGVNSQLFLEDRGQLTTHPTGPWCYRDQVDYTTMKPLEEFPPRKPTEDEPHWYATTLLYVSDDDCSHMNASMIYNIDGDERILRGELLALIRIMEGRLNVATLAEHVVIPVLLFSYMAPQHGRILQGFFNGKKLTVYHSRLYDFRHEKDAPIKLFTSWMLCNITGDTKSLPSQETA</sequence>
<dbReference type="EMBL" id="JAVDPF010000020">
    <property type="protein sequence ID" value="KAL1874073.1"/>
    <property type="molecule type" value="Genomic_DNA"/>
</dbReference>
<protein>
    <submittedName>
        <fullName evidence="1">Ph-response sensor protein</fullName>
    </submittedName>
</protein>
<dbReference type="Proteomes" id="UP001583193">
    <property type="component" value="Unassembled WGS sequence"/>
</dbReference>
<comment type="caution">
    <text evidence="1">The sequence shown here is derived from an EMBL/GenBank/DDBJ whole genome shotgun (WGS) entry which is preliminary data.</text>
</comment>